<dbReference type="SUPFAM" id="SSF49785">
    <property type="entry name" value="Galactose-binding domain-like"/>
    <property type="match status" value="1"/>
</dbReference>
<organism evidence="4 5">
    <name type="scientific">Bacillus mycoides (strain KBAB4)</name>
    <name type="common">Bacillus weihenstephanensis</name>
    <dbReference type="NCBI Taxonomy" id="315730"/>
    <lineage>
        <taxon>Bacteria</taxon>
        <taxon>Bacillati</taxon>
        <taxon>Bacillota</taxon>
        <taxon>Bacilli</taxon>
        <taxon>Bacillales</taxon>
        <taxon>Bacillaceae</taxon>
        <taxon>Bacillus</taxon>
        <taxon>Bacillus cereus group</taxon>
    </lineage>
</organism>
<evidence type="ECO:0000313" key="4">
    <source>
        <dbReference type="EMBL" id="ABY46822.1"/>
    </source>
</evidence>
<feature type="region of interest" description="Disordered" evidence="2">
    <location>
        <begin position="661"/>
        <end position="709"/>
    </location>
</feature>
<dbReference type="CDD" id="cd06503">
    <property type="entry name" value="ATP-synt_Fo_b"/>
    <property type="match status" value="1"/>
</dbReference>
<feature type="domain" description="Tail spike" evidence="3">
    <location>
        <begin position="115"/>
        <end position="361"/>
    </location>
</feature>
<dbReference type="InterPro" id="IPR053336">
    <property type="entry name" value="Rhoptry_Surface_Assoc"/>
</dbReference>
<dbReference type="Gene3D" id="2.60.120.260">
    <property type="entry name" value="Galactose-binding domain-like"/>
    <property type="match status" value="1"/>
</dbReference>
<geneLocation type="plasmid" evidence="4 5">
    <name>pBWB403</name>
</geneLocation>
<dbReference type="PANTHER" id="PTHR37320">
    <property type="entry name" value="AG-1 BLOOD STAGE MEMBRANE PROTEIN HOMOLOGUE"/>
    <property type="match status" value="1"/>
</dbReference>
<evidence type="ECO:0000256" key="1">
    <source>
        <dbReference type="SAM" id="Coils"/>
    </source>
</evidence>
<dbReference type="Pfam" id="PF06605">
    <property type="entry name" value="Prophage_tail"/>
    <property type="match status" value="1"/>
</dbReference>
<dbReference type="PANTHER" id="PTHR37320:SF1">
    <property type="entry name" value="RHOPTRY SURFACE PROTEIN CERLI2"/>
    <property type="match status" value="1"/>
</dbReference>
<dbReference type="NCBIfam" id="TIGR01665">
    <property type="entry name" value="put_anti_recept"/>
    <property type="match status" value="1"/>
</dbReference>
<dbReference type="RefSeq" id="WP_012260059.1">
    <property type="nucleotide sequence ID" value="NC_010182.1"/>
</dbReference>
<dbReference type="InterPro" id="IPR008979">
    <property type="entry name" value="Galactose-bd-like_sf"/>
</dbReference>
<feature type="coiled-coil region" evidence="1">
    <location>
        <begin position="455"/>
        <end position="486"/>
    </location>
</feature>
<gene>
    <name evidence="4" type="ordered locus">BcerKBAB4_5328</name>
</gene>
<accession>A9VVK7</accession>
<keyword evidence="4" id="KW-0614">Plasmid</keyword>
<proteinExistence type="predicted"/>
<evidence type="ECO:0000259" key="3">
    <source>
        <dbReference type="Pfam" id="PF06605"/>
    </source>
</evidence>
<reference evidence="4 5" key="1">
    <citation type="journal article" date="2008" name="Chem. Biol. Interact.">
        <title>Extending the Bacillus cereus group genomics to putative food-borne pathogens of different toxicity.</title>
        <authorList>
            <person name="Lapidus A."/>
            <person name="Goltsman E."/>
            <person name="Auger S."/>
            <person name="Galleron N."/>
            <person name="Segurens B."/>
            <person name="Dossat C."/>
            <person name="Land M.L."/>
            <person name="Broussolle V."/>
            <person name="Brillard J."/>
            <person name="Guinebretiere M.H."/>
            <person name="Sanchis V."/>
            <person name="Nguen-The C."/>
            <person name="Lereclus D."/>
            <person name="Richardson P."/>
            <person name="Wincker P."/>
            <person name="Weissenbach J."/>
            <person name="Ehrlich S.D."/>
            <person name="Sorokin A."/>
        </authorList>
    </citation>
    <scope>NUCLEOTIDE SEQUENCE [LARGE SCALE GENOMIC DNA]</scope>
    <source>
        <strain evidence="5">KBAB4</strain>
        <plasmid evidence="4 5">pBWB403</plasmid>
    </source>
</reference>
<dbReference type="EMBL" id="CP000906">
    <property type="protein sequence ID" value="ABY46822.1"/>
    <property type="molecule type" value="Genomic_DNA"/>
</dbReference>
<keyword evidence="1" id="KW-0175">Coiled coil</keyword>
<protein>
    <submittedName>
        <fullName evidence="4">Phage minor structural protein</fullName>
    </submittedName>
</protein>
<dbReference type="Proteomes" id="UP000002154">
    <property type="component" value="Plasmid pBWB403"/>
</dbReference>
<sequence>MIIVVDQYNKQKTILTNSSPKAPQYFKDSHFESLDGVLTYEFEVLANSVATSALVAGNSVLVRDLDKRLMKFTILRTHESRNSEGQYVRRIFAENSAVGDLIGHVVTGTKLVGVSAKQAGVYVLQGTGWEIGVADYTGLNDVDLNEFPTGLAGLHKIREVFGLELEFTIHWNGQRIISQLVHLVKKRGRRTGKRFTYNKDLIGVSREEDRSDMCTAIVPVGKADESGKRLTLAGHDGQFDGWVSPKDQNWIGDNDALQQFGVAGKHIFGRVEFSSIEDVYALMKAGVEEIKKRNKPRMTYETQVVLLERLAKWKHEAVRLGDYVLVKDTMFVPYLAVDARVIQIKRSYTDPSQDAVVLGEFVPVIIEPNKQIEAIQDQINSNMSKWESKGETVYKSKTPPIKSKREPDMLWLDTSREPNIMKRWDAENEVWVKATATEASDIGAETPSGAQEKAKEAEKQAIETAEKDATQKKEEAISEANNYTNEKVIEVVEETIIETKSYVDGLIPEVEAELQEHANKVAKDAEDNAKLFTESYSEKSMHVDIKPPADTTKLWMDTTKKPYILKKYDGKEWIPTSPQVPADIGAPDLNDVIEKADKAREDAIKEAKAEAEKARTSAIEEAKNLDLAIKSEAERIAKEAETNANNHTNEVTKTVEEALKQDSQDKADTAQSNAVDQALKDAKAEAEKARQLAEKNAKDEATKLSSEAQRLAEAEAKKLADEAKRLATEDAKKLAGDAKTQAEAEAKKLADEAKRLATEDAKKLAEDAKTQAITEADKKAKEEDAKVRSELTNKINEMSNAGRNLLIGTKGKHHVVVNNENKPHTYFGFTPTAKEQLRGQSIVISLRMDGKIASIGTTSPWVGAELKITFTDGTEMYRSARFETIIKPNVQYTRQLIQAATKIDDKPIKELSFYSLARDFTNGTIDMYEYKVGIGTKFTEYDQPLEEIDKEFADIKKHAEDKAKEAQTNATNRANDVKKEVEDFAKNASNITQGTLAAQRLHGVTISGNSAKIVDIDAGNITVGTLDASRLKVGSISADHLEFGGRLRNVAGNAPTTYSSGDLIANGMTGADNTAVPRWMVKQFPATATVNLGNIVGEVVRIGFTTYYTTDARYTPKSFKIETSMNNTTWEVVADVTNNTAVPLSYTFGGRQVQYVRLTIREPQPSQTAVNIANFEVMATQGGSILTGDSIVTGRIDATKVNVDNLNAGNIKVGTIHADRIGANTITAEKIATNAVTTDKLVANSVNASKIVANAIVADKIAVNAVTTDKISANAVNASKIVANAIVADKIASNAVIADKIQAGAVTTDKLQANSINASKLQANAVTAEKILAGAITTEKLHVLAKSLIANPTLTGNDSTGWGVSKHATSTVMMRGSSNMGDVLVHGFTTAEHEQPTLYNSEYFEVDPNQTYKASIGMFVEKNEMQGAQYFGLNAYDKNQKELPVQPLNPINGALSGDPRTNPYFWSGEGEVGRWLFMDGYVLSSQAGGNEAPQGRNIQASYRMHPATKYLRVRFYSGYYPKVKNKDASILWHSPSISAVDSGTIVAERIVAGTLDANKVNVTNLKANNITSGTMTADRINGGTINATNTNIINLKAGNIVSGTIDASKIAVTNMNAGNITAGTLHADRIGAGTVNASKIATNSITSDKIVAGSVIADKIATNAVTADKIVAGAINASKLSANAIDASKIQANAVTADKIAVNSINASKIVAGAITADKIATNAISASMIQTGVLDASKVTVKNLSAGVITGGTMSADRITGGTINATNTNIINLKAQNIASGTINADNVEISNGRVTIGKAGVTVTDADFLIKDAKTGLLSSAVSATNLVHDHSFELINANVSGGVIGGIYNPVDTKTINDNDKSYQWAKRGTPRIATYYGGSAQPEAVPFGMKALLVNNANYVFQDVTVSPNKQYTISLHAGKPFGGLGAGAPRLMVQHVGFNGTDVNGVVIHSETKDFPVPNANIGDVVRYGVTVTAHANLSQYTRRALRINIVTTNANWCVVDGVQVVSGSKASPYEAEDSLWKSALARLQYRRLQSDNVTVSDTLDAMNMRFKYLRGHKDKGILVDHGNNNVTLSAADGNLHLGYEHTAEVMVNSQMRVHAPLLPQQGINIQGGNSAGAGIDTSKMIRTWDADIIANGQATIKAPHFVFNSPNRIVSNENGALWYGAGGAGMGLYLFVGNGWQVIKTFGVG</sequence>
<dbReference type="Pfam" id="PF22633">
    <property type="entry name" value="F5_F8_type_C_2"/>
    <property type="match status" value="1"/>
</dbReference>
<dbReference type="InterPro" id="IPR010572">
    <property type="entry name" value="Tail_dom"/>
</dbReference>
<feature type="compositionally biased region" description="Basic and acidic residues" evidence="2">
    <location>
        <begin position="678"/>
        <end position="702"/>
    </location>
</feature>
<evidence type="ECO:0000256" key="2">
    <source>
        <dbReference type="SAM" id="MobiDB-lite"/>
    </source>
</evidence>
<dbReference type="HOGENOM" id="CLU_229796_0_0_9"/>
<evidence type="ECO:0000313" key="5">
    <source>
        <dbReference type="Proteomes" id="UP000002154"/>
    </source>
</evidence>
<dbReference type="KEGG" id="bwe:BcerKBAB4_5328"/>
<name>A9VVK7_BACMK</name>
<dbReference type="InterPro" id="IPR007119">
    <property type="entry name" value="Phage_tail_spike_N"/>
</dbReference>